<protein>
    <submittedName>
        <fullName evidence="3">Acetylesterase</fullName>
    </submittedName>
</protein>
<sequence>MTRISALIAAALSASGAQAYPHAPRQANASWPGFAGLQYWFSFGDSYTQTGFDVSSTQPSAENPFGNPTYPGWTSSNGPNWVGYLTYKYNASLLQTYNLAYGGATVDSDLVAPYADTVISLKQQIQDEYLPKYGADGASKVWQSDNTLFSVWIGINDVGNSYWSQNSTLIDAIFTEYSGLVDQLYTSGARNFLFLNVPPLERTPLTTGQGSDSINLEKPAVVDFNDRISNLASSLQEKHTDATVFQFDAHALFNKILDDPSSYAQTAGLKNTTGYCADYENGTDEQNTTIAACGAAVNEYFWLNSLHPTFPVHEAVASELSKQLSACANCTSTYRRRWQLTH</sequence>
<comment type="caution">
    <text evidence="3">The sequence shown here is derived from an EMBL/GenBank/DDBJ whole genome shotgun (WGS) entry which is preliminary data.</text>
</comment>
<keyword evidence="4" id="KW-1185">Reference proteome</keyword>
<dbReference type="EMBL" id="JAUJDW010000193">
    <property type="protein sequence ID" value="KAK0615446.1"/>
    <property type="molecule type" value="Genomic_DNA"/>
</dbReference>
<keyword evidence="2" id="KW-0732">Signal</keyword>
<reference evidence="3" key="1">
    <citation type="submission" date="2023-06" db="EMBL/GenBank/DDBJ databases">
        <title>Multi-omics analyses reveal the molecular pathogenesis toolkit of Lasiodiplodia hormozganensis, a cross-kingdom pathogen.</title>
        <authorList>
            <person name="Felix C."/>
            <person name="Meneses R."/>
            <person name="Goncalves M.F.M."/>
            <person name="Tilleman L."/>
            <person name="Duarte A.S."/>
            <person name="Jorrin-Novo J.V."/>
            <person name="Van De Peer Y."/>
            <person name="Deforce D."/>
            <person name="Van Nieuwerburgh F."/>
            <person name="Esteves A.C."/>
            <person name="Alves A."/>
        </authorList>
    </citation>
    <scope>NUCLEOTIDE SEQUENCE</scope>
    <source>
        <strain evidence="3">CBS 339.90</strain>
    </source>
</reference>
<dbReference type="GO" id="GO:0016788">
    <property type="term" value="F:hydrolase activity, acting on ester bonds"/>
    <property type="evidence" value="ECO:0007669"/>
    <property type="project" value="InterPro"/>
</dbReference>
<evidence type="ECO:0000313" key="3">
    <source>
        <dbReference type="EMBL" id="KAK0615446.1"/>
    </source>
</evidence>
<keyword evidence="1" id="KW-0378">Hydrolase</keyword>
<dbReference type="Proteomes" id="UP001175001">
    <property type="component" value="Unassembled WGS sequence"/>
</dbReference>
<dbReference type="PANTHER" id="PTHR45648:SF85">
    <property type="entry name" value="A, PUTATIVE (AFU_ORTHOLOGUE AFUA_2G10760)-RELATED"/>
    <property type="match status" value="1"/>
</dbReference>
<dbReference type="Pfam" id="PF00657">
    <property type="entry name" value="Lipase_GDSL"/>
    <property type="match status" value="1"/>
</dbReference>
<dbReference type="InterPro" id="IPR051058">
    <property type="entry name" value="GDSL_Est/Lipase"/>
</dbReference>
<evidence type="ECO:0000313" key="4">
    <source>
        <dbReference type="Proteomes" id="UP001175001"/>
    </source>
</evidence>
<gene>
    <name evidence="3" type="primary">aes1_0</name>
    <name evidence="3" type="ORF">DIS24_g11805</name>
</gene>
<dbReference type="AlphaFoldDB" id="A0AA39WHD6"/>
<feature type="chain" id="PRO_5041202142" evidence="2">
    <location>
        <begin position="20"/>
        <end position="342"/>
    </location>
</feature>
<accession>A0AA39WHD6</accession>
<dbReference type="CDD" id="cd01846">
    <property type="entry name" value="fatty_acyltransferase_like"/>
    <property type="match status" value="1"/>
</dbReference>
<dbReference type="PANTHER" id="PTHR45648">
    <property type="entry name" value="GDSL LIPASE/ACYLHYDROLASE FAMILY PROTEIN (AFU_ORTHOLOGUE AFUA_4G14700)"/>
    <property type="match status" value="1"/>
</dbReference>
<dbReference type="InterPro" id="IPR036514">
    <property type="entry name" value="SGNH_hydro_sf"/>
</dbReference>
<evidence type="ECO:0000256" key="2">
    <source>
        <dbReference type="SAM" id="SignalP"/>
    </source>
</evidence>
<dbReference type="Gene3D" id="3.40.50.1110">
    <property type="entry name" value="SGNH hydrolase"/>
    <property type="match status" value="1"/>
</dbReference>
<dbReference type="SUPFAM" id="SSF52266">
    <property type="entry name" value="SGNH hydrolase"/>
    <property type="match status" value="1"/>
</dbReference>
<name>A0AA39WHD6_9PEZI</name>
<feature type="signal peptide" evidence="2">
    <location>
        <begin position="1"/>
        <end position="19"/>
    </location>
</feature>
<proteinExistence type="predicted"/>
<evidence type="ECO:0000256" key="1">
    <source>
        <dbReference type="ARBA" id="ARBA00022801"/>
    </source>
</evidence>
<dbReference type="InterPro" id="IPR001087">
    <property type="entry name" value="GDSL"/>
</dbReference>
<organism evidence="3 4">
    <name type="scientific">Lasiodiplodia hormozganensis</name>
    <dbReference type="NCBI Taxonomy" id="869390"/>
    <lineage>
        <taxon>Eukaryota</taxon>
        <taxon>Fungi</taxon>
        <taxon>Dikarya</taxon>
        <taxon>Ascomycota</taxon>
        <taxon>Pezizomycotina</taxon>
        <taxon>Dothideomycetes</taxon>
        <taxon>Dothideomycetes incertae sedis</taxon>
        <taxon>Botryosphaeriales</taxon>
        <taxon>Botryosphaeriaceae</taxon>
        <taxon>Lasiodiplodia</taxon>
    </lineage>
</organism>